<proteinExistence type="inferred from homology"/>
<comment type="similarity">
    <text evidence="1 2">Belongs to the allantoicase family.</text>
</comment>
<reference evidence="4 5" key="1">
    <citation type="journal article" date="2018" name="Syst. Appl. Microbiol.">
        <title>Corynebacterium heidelbergense sp. nov., isolated from the preen glands of Egyptian geese (Alopochen aegyptiacus).</title>
        <authorList>
            <person name="Braun M.S."/>
            <person name="Wang E."/>
            <person name="Zimmermann S."/>
            <person name="Wink M."/>
        </authorList>
    </citation>
    <scope>NUCLEOTIDE SEQUENCE [LARGE SCALE GENOMIC DNA]</scope>
    <source>
        <strain evidence="4 5">DSM 104638</strain>
    </source>
</reference>
<feature type="domain" description="Allantoicase" evidence="3">
    <location>
        <begin position="22"/>
        <end position="181"/>
    </location>
</feature>
<dbReference type="UniPathway" id="UPA00395">
    <property type="reaction ID" value="UER00654"/>
</dbReference>
<dbReference type="InterPro" id="IPR015908">
    <property type="entry name" value="Allantoicase_dom"/>
</dbReference>
<dbReference type="InterPro" id="IPR008979">
    <property type="entry name" value="Galactose-bd-like_sf"/>
</dbReference>
<organism evidence="4 5">
    <name type="scientific">Corynebacterium heidelbergense</name>
    <dbReference type="NCBI Taxonomy" id="2055947"/>
    <lineage>
        <taxon>Bacteria</taxon>
        <taxon>Bacillati</taxon>
        <taxon>Actinomycetota</taxon>
        <taxon>Actinomycetes</taxon>
        <taxon>Mycobacteriales</taxon>
        <taxon>Corynebacteriaceae</taxon>
        <taxon>Corynebacterium</taxon>
    </lineage>
</organism>
<dbReference type="PANTHER" id="PTHR12045:SF3">
    <property type="entry name" value="INACTIVE ALLANTOICASE-RELATED"/>
    <property type="match status" value="1"/>
</dbReference>
<dbReference type="SUPFAM" id="SSF49785">
    <property type="entry name" value="Galactose-binding domain-like"/>
    <property type="match status" value="2"/>
</dbReference>
<dbReference type="Gene3D" id="2.60.120.260">
    <property type="entry name" value="Galactose-binding domain-like"/>
    <property type="match status" value="2"/>
</dbReference>
<dbReference type="NCBIfam" id="TIGR02961">
    <property type="entry name" value="allantoicase"/>
    <property type="match status" value="1"/>
</dbReference>
<dbReference type="PANTHER" id="PTHR12045">
    <property type="entry name" value="ALLANTOICASE"/>
    <property type="match status" value="1"/>
</dbReference>
<dbReference type="InterPro" id="IPR005164">
    <property type="entry name" value="Allantoicase"/>
</dbReference>
<feature type="domain" description="Allantoicase" evidence="3">
    <location>
        <begin position="200"/>
        <end position="332"/>
    </location>
</feature>
<name>A0A364VEE6_9CORY</name>
<dbReference type="Pfam" id="PF03561">
    <property type="entry name" value="Allantoicase"/>
    <property type="match status" value="2"/>
</dbReference>
<dbReference type="PIRSF" id="PIRSF016516">
    <property type="entry name" value="Allantoicase"/>
    <property type="match status" value="1"/>
</dbReference>
<dbReference type="GO" id="GO:0004037">
    <property type="term" value="F:allantoicase activity"/>
    <property type="evidence" value="ECO:0007669"/>
    <property type="project" value="UniProtKB-UniRule"/>
</dbReference>
<dbReference type="GO" id="GO:0000256">
    <property type="term" value="P:allantoin catabolic process"/>
    <property type="evidence" value="ECO:0007669"/>
    <property type="project" value="UniProtKB-UniRule"/>
</dbReference>
<evidence type="ECO:0000259" key="3">
    <source>
        <dbReference type="Pfam" id="PF03561"/>
    </source>
</evidence>
<dbReference type="Proteomes" id="UP000251047">
    <property type="component" value="Unassembled WGS sequence"/>
</dbReference>
<dbReference type="GO" id="GO:0006144">
    <property type="term" value="P:purine nucleobase metabolic process"/>
    <property type="evidence" value="ECO:0007669"/>
    <property type="project" value="UniProtKB-KW"/>
</dbReference>
<evidence type="ECO:0000313" key="4">
    <source>
        <dbReference type="EMBL" id="RAV35017.1"/>
    </source>
</evidence>
<evidence type="ECO:0000256" key="1">
    <source>
        <dbReference type="ARBA" id="ARBA00009242"/>
    </source>
</evidence>
<protein>
    <recommendedName>
        <fullName evidence="2">Probable allantoicase</fullName>
        <ecNumber evidence="2">3.5.3.4</ecNumber>
    </recommendedName>
    <alternativeName>
        <fullName evidence="2">Allantoate amidinohydrolase</fullName>
    </alternativeName>
</protein>
<comment type="catalytic activity">
    <reaction evidence="2">
        <text>allantoate + H2O = (S)-ureidoglycolate + urea</text>
        <dbReference type="Rhea" id="RHEA:11016"/>
        <dbReference type="ChEBI" id="CHEBI:15377"/>
        <dbReference type="ChEBI" id="CHEBI:16199"/>
        <dbReference type="ChEBI" id="CHEBI:17536"/>
        <dbReference type="ChEBI" id="CHEBI:57296"/>
        <dbReference type="EC" id="3.5.3.4"/>
    </reaction>
</comment>
<dbReference type="OrthoDB" id="2078334at2"/>
<keyword evidence="2" id="KW-0378">Hydrolase</keyword>
<evidence type="ECO:0000313" key="5">
    <source>
        <dbReference type="Proteomes" id="UP000251047"/>
    </source>
</evidence>
<accession>A0A364VEE6</accession>
<dbReference type="EMBL" id="PHQP01000001">
    <property type="protein sequence ID" value="RAV35017.1"/>
    <property type="molecule type" value="Genomic_DNA"/>
</dbReference>
<comment type="caution">
    <text evidence="4">The sequence shown here is derived from an EMBL/GenBank/DDBJ whole genome shotgun (WGS) entry which is preliminary data.</text>
</comment>
<keyword evidence="2" id="KW-0659">Purine metabolism</keyword>
<dbReference type="EC" id="3.5.3.4" evidence="2"/>
<dbReference type="AlphaFoldDB" id="A0A364VEE6"/>
<dbReference type="RefSeq" id="WP_112768493.1">
    <property type="nucleotide sequence ID" value="NZ_CP063191.1"/>
</dbReference>
<dbReference type="HAMAP" id="MF_00813">
    <property type="entry name" value="Allantoicase"/>
    <property type="match status" value="1"/>
</dbReference>
<comment type="pathway">
    <text evidence="2">Nitrogen metabolism; (S)-allantoin degradation; (S)-ureidoglycolate from allantoate (aminidohydrolase route): step 1/1.</text>
</comment>
<gene>
    <name evidence="2 4" type="primary">alc</name>
    <name evidence="4" type="ORF">CWC39_00135</name>
</gene>
<evidence type="ECO:0000256" key="2">
    <source>
        <dbReference type="HAMAP-Rule" id="MF_00813"/>
    </source>
</evidence>
<sequence>MKHVIHKEFQHFPDLANRALAASVVYATDESFAERENLIMPHEPLFDPAEFGNKGKVYDGWETRRRRHEEIGDYDFAIVRLGIPGQIMGVVVDTAWFTGNFPPEVAVWGTCQDDLLTGQELADLPADQWFELVPRTPAQGDHQHLFEVPEGHPARQRRVTHVKLDMIPDGGIARLRVHGRPAPDPRFLAGTIDVAAMENGARVTECSNMFYSSPAQAIGLGRAVNMGGGWENARRRGEGNDHFTVELAAESTLRWVEVDTSYFVFNAPGDIRLTGIAADGTEATLVPTTRVLPDTRHRFLIEDATSTGRFTHVRLDVYPDGGLARLRVWGELTDKGAQDIAARW</sequence>